<dbReference type="Proteomes" id="UP000283576">
    <property type="component" value="Unassembled WGS sequence"/>
</dbReference>
<keyword evidence="1" id="KW-1133">Transmembrane helix</keyword>
<feature type="transmembrane region" description="Helical" evidence="1">
    <location>
        <begin position="30"/>
        <end position="46"/>
    </location>
</feature>
<proteinExistence type="predicted"/>
<organism evidence="2 3">
    <name type="scientific">Staphylococcus gallinarum</name>
    <dbReference type="NCBI Taxonomy" id="1293"/>
    <lineage>
        <taxon>Bacteria</taxon>
        <taxon>Bacillati</taxon>
        <taxon>Bacillota</taxon>
        <taxon>Bacilli</taxon>
        <taxon>Bacillales</taxon>
        <taxon>Staphylococcaceae</taxon>
        <taxon>Staphylococcus</taxon>
    </lineage>
</organism>
<feature type="transmembrane region" description="Helical" evidence="1">
    <location>
        <begin position="6"/>
        <end position="23"/>
    </location>
</feature>
<evidence type="ECO:0000256" key="1">
    <source>
        <dbReference type="SAM" id="Phobius"/>
    </source>
</evidence>
<accession>A0A2T4STY6</accession>
<evidence type="ECO:0000313" key="2">
    <source>
        <dbReference type="EMBL" id="RIL41101.1"/>
    </source>
</evidence>
<sequence>MDIELLTTSLILGLCGIFIYYIIRSKDNAVHFIVTVLAMIPLTLISVRKIELAVPVLIMIVVWEIRSLRKDSE</sequence>
<comment type="caution">
    <text evidence="2">The sequence shown here is derived from an EMBL/GenBank/DDBJ whole genome shotgun (WGS) entry which is preliminary data.</text>
</comment>
<name>A0A2T4STY6_STAGA</name>
<gene>
    <name evidence="2" type="ORF">BUZ01_13595</name>
</gene>
<dbReference type="EMBL" id="QXRZ01000016">
    <property type="protein sequence ID" value="RIL41101.1"/>
    <property type="molecule type" value="Genomic_DNA"/>
</dbReference>
<keyword evidence="1" id="KW-0812">Transmembrane</keyword>
<dbReference type="AlphaFoldDB" id="A0A2T4STY6"/>
<reference evidence="2 3" key="1">
    <citation type="journal article" date="2016" name="Front. Microbiol.">
        <title>Comprehensive Phylogenetic Analysis of Bovine Non-aureus Staphylococci Species Based on Whole-Genome Sequencing.</title>
        <authorList>
            <person name="Naushad S."/>
            <person name="Barkema H.W."/>
            <person name="Luby C."/>
            <person name="Condas L.A."/>
            <person name="Nobrega D.B."/>
            <person name="Carson D.A."/>
            <person name="De Buck J."/>
        </authorList>
    </citation>
    <scope>NUCLEOTIDE SEQUENCE [LARGE SCALE GENOMIC DNA]</scope>
    <source>
        <strain evidence="2 3">SNUC 1388</strain>
    </source>
</reference>
<dbReference type="RefSeq" id="WP_107590330.1">
    <property type="nucleotide sequence ID" value="NZ_JAIBNG010000003.1"/>
</dbReference>
<keyword evidence="1" id="KW-0472">Membrane</keyword>
<protein>
    <submittedName>
        <fullName evidence="2">Uncharacterized protein</fullName>
    </submittedName>
</protein>
<evidence type="ECO:0000313" key="3">
    <source>
        <dbReference type="Proteomes" id="UP000283576"/>
    </source>
</evidence>